<comment type="caution">
    <text evidence="1">The sequence shown here is derived from an EMBL/GenBank/DDBJ whole genome shotgun (WGS) entry which is preliminary data.</text>
</comment>
<organism evidence="1 2">
    <name type="scientific">Cetraspora pellucida</name>
    <dbReference type="NCBI Taxonomy" id="1433469"/>
    <lineage>
        <taxon>Eukaryota</taxon>
        <taxon>Fungi</taxon>
        <taxon>Fungi incertae sedis</taxon>
        <taxon>Mucoromycota</taxon>
        <taxon>Glomeromycotina</taxon>
        <taxon>Glomeromycetes</taxon>
        <taxon>Diversisporales</taxon>
        <taxon>Gigasporaceae</taxon>
        <taxon>Cetraspora</taxon>
    </lineage>
</organism>
<sequence length="144" mass="16479">QEEISTPEPSPEPSPDYSTEINNLRNEIDNVDLSNILNLADGNDLHQKITNSNMPKEDIAKLQQLREDKLNELVKKQYDELNNTINNSRNVDDLSKIENELSNNNLLTNKQKNNLLSSINAKKDEIKNESEFDSLQKLISEETD</sequence>
<proteinExistence type="predicted"/>
<dbReference type="Proteomes" id="UP000789366">
    <property type="component" value="Unassembled WGS sequence"/>
</dbReference>
<reference evidence="1" key="1">
    <citation type="submission" date="2021-06" db="EMBL/GenBank/DDBJ databases">
        <authorList>
            <person name="Kallberg Y."/>
            <person name="Tangrot J."/>
            <person name="Rosling A."/>
        </authorList>
    </citation>
    <scope>NUCLEOTIDE SEQUENCE</scope>
    <source>
        <strain evidence="1">28 12/20/2015</strain>
    </source>
</reference>
<evidence type="ECO:0000313" key="2">
    <source>
        <dbReference type="Proteomes" id="UP000789366"/>
    </source>
</evidence>
<evidence type="ECO:0000313" key="1">
    <source>
        <dbReference type="EMBL" id="CAG8800267.1"/>
    </source>
</evidence>
<accession>A0ACA9RP04</accession>
<protein>
    <submittedName>
        <fullName evidence="1">16376_t:CDS:1</fullName>
    </submittedName>
</protein>
<feature type="non-terminal residue" evidence="1">
    <location>
        <position position="144"/>
    </location>
</feature>
<dbReference type="EMBL" id="CAJVPW010079228">
    <property type="protein sequence ID" value="CAG8800267.1"/>
    <property type="molecule type" value="Genomic_DNA"/>
</dbReference>
<feature type="non-terminal residue" evidence="1">
    <location>
        <position position="1"/>
    </location>
</feature>
<gene>
    <name evidence="1" type="ORF">SPELUC_LOCUS18006</name>
</gene>
<name>A0ACA9RP04_9GLOM</name>
<keyword evidence="2" id="KW-1185">Reference proteome</keyword>